<evidence type="ECO:0000256" key="4">
    <source>
        <dbReference type="ARBA" id="ARBA00022598"/>
    </source>
</evidence>
<evidence type="ECO:0000256" key="2">
    <source>
        <dbReference type="ARBA" id="ARBA00005594"/>
    </source>
</evidence>
<dbReference type="InterPro" id="IPR001412">
    <property type="entry name" value="aa-tRNA-synth_I_CS"/>
</dbReference>
<accession>A0AA39X9I3</accession>
<keyword evidence="8 11" id="KW-0030">Aminoacyl-tRNA synthetase</keyword>
<dbReference type="PROSITE" id="PS00178">
    <property type="entry name" value="AA_TRNA_LIGASE_I"/>
    <property type="match status" value="1"/>
</dbReference>
<dbReference type="Pfam" id="PF00579">
    <property type="entry name" value="tRNA-synt_1b"/>
    <property type="match status" value="1"/>
</dbReference>
<comment type="similarity">
    <text evidence="2 11">Belongs to the class-I aminoacyl-tRNA synthetase family.</text>
</comment>
<reference evidence="12" key="1">
    <citation type="submission" date="2023-06" db="EMBL/GenBank/DDBJ databases">
        <title>Genome-scale phylogeny and comparative genomics of the fungal order Sordariales.</title>
        <authorList>
            <consortium name="Lawrence Berkeley National Laboratory"/>
            <person name="Hensen N."/>
            <person name="Bonometti L."/>
            <person name="Westerberg I."/>
            <person name="Brannstrom I.O."/>
            <person name="Guillou S."/>
            <person name="Cros-Aarteil S."/>
            <person name="Calhoun S."/>
            <person name="Haridas S."/>
            <person name="Kuo A."/>
            <person name="Mondo S."/>
            <person name="Pangilinan J."/>
            <person name="Riley R."/>
            <person name="LaButti K."/>
            <person name="Andreopoulos B."/>
            <person name="Lipzen A."/>
            <person name="Chen C."/>
            <person name="Yanf M."/>
            <person name="Daum C."/>
            <person name="Ng V."/>
            <person name="Clum A."/>
            <person name="Steindorff A."/>
            <person name="Ohm R."/>
            <person name="Martin F."/>
            <person name="Silar P."/>
            <person name="Natvig D."/>
            <person name="Lalanne C."/>
            <person name="Gautier V."/>
            <person name="Ament-velasquez S.L."/>
            <person name="Kruys A."/>
            <person name="Hutchinson M.I."/>
            <person name="Powell A.J."/>
            <person name="Barry K."/>
            <person name="Miller A.N."/>
            <person name="Grigoriev I.V."/>
            <person name="Debuchy R."/>
            <person name="Gladieux P."/>
            <person name="Thoren M.H."/>
            <person name="Johannesson H."/>
        </authorList>
    </citation>
    <scope>NUCLEOTIDE SEQUENCE</scope>
    <source>
        <strain evidence="12">SMH3391-2</strain>
    </source>
</reference>
<gene>
    <name evidence="12" type="ORF">B0T17DRAFT_526647</name>
</gene>
<sequence>MKSSSLRAGIKARPLLSQIQARRGLGHDAQQQSSSSSATTPGVIFSGIQPTGVPHLGNYLGALQQWRRMQDSAAADTKLLFSIVDLHAITMPRPRGLLRQWKREMFAALLAIGLDPSRSIIFYQSMVPAHSELQWILSCTASTGYLNRMTQWKSKLSLKDNVSLSSNEAKQTLKHGLFSYPILQAADILVHRATHVPVGEDQRQHLEFARECVTNFNHTYGTSCLVAPETILSPVKRVMSLRSPLQKMSKSDADATSRILLTDSAHAIKNKVLKAVTDSQDGISYDPVGRPGVSNLVELASYFDAAGRTPEQLVEAEFGAGVSLKALKNRVAEAVDAELAPIRERYAEYLAKGELIDRLVEEGAEKARESAEGTMRLVREAVELGA</sequence>
<dbReference type="GO" id="GO:0005524">
    <property type="term" value="F:ATP binding"/>
    <property type="evidence" value="ECO:0007669"/>
    <property type="project" value="UniProtKB-KW"/>
</dbReference>
<dbReference type="PANTHER" id="PTHR43766:SF1">
    <property type="entry name" value="TRYPTOPHAN--TRNA LIGASE, MITOCHONDRIAL"/>
    <property type="match status" value="1"/>
</dbReference>
<dbReference type="EC" id="6.1.1.2" evidence="3"/>
<evidence type="ECO:0000313" key="13">
    <source>
        <dbReference type="Proteomes" id="UP001174934"/>
    </source>
</evidence>
<dbReference type="GO" id="GO:0070183">
    <property type="term" value="P:mitochondrial tryptophanyl-tRNA aminoacylation"/>
    <property type="evidence" value="ECO:0007669"/>
    <property type="project" value="TreeGrafter"/>
</dbReference>
<keyword evidence="7 11" id="KW-0648">Protein biosynthesis</keyword>
<dbReference type="SUPFAM" id="SSF52374">
    <property type="entry name" value="Nucleotidylyl transferase"/>
    <property type="match status" value="1"/>
</dbReference>
<dbReference type="PRINTS" id="PR01039">
    <property type="entry name" value="TRNASYNTHTRP"/>
</dbReference>
<dbReference type="AlphaFoldDB" id="A0AA39X9I3"/>
<dbReference type="EMBL" id="JAULSR010000002">
    <property type="protein sequence ID" value="KAK0629822.1"/>
    <property type="molecule type" value="Genomic_DNA"/>
</dbReference>
<evidence type="ECO:0000256" key="8">
    <source>
        <dbReference type="ARBA" id="ARBA00023146"/>
    </source>
</evidence>
<evidence type="ECO:0000256" key="9">
    <source>
        <dbReference type="ARBA" id="ARBA00030268"/>
    </source>
</evidence>
<dbReference type="NCBIfam" id="TIGR00233">
    <property type="entry name" value="trpS"/>
    <property type="match status" value="1"/>
</dbReference>
<keyword evidence="5 11" id="KW-0547">Nucleotide-binding</keyword>
<evidence type="ECO:0000256" key="11">
    <source>
        <dbReference type="RuleBase" id="RU363036"/>
    </source>
</evidence>
<proteinExistence type="inferred from homology"/>
<dbReference type="InterPro" id="IPR002306">
    <property type="entry name" value="Trp-tRNA-ligase"/>
</dbReference>
<organism evidence="12 13">
    <name type="scientific">Bombardia bombarda</name>
    <dbReference type="NCBI Taxonomy" id="252184"/>
    <lineage>
        <taxon>Eukaryota</taxon>
        <taxon>Fungi</taxon>
        <taxon>Dikarya</taxon>
        <taxon>Ascomycota</taxon>
        <taxon>Pezizomycotina</taxon>
        <taxon>Sordariomycetes</taxon>
        <taxon>Sordariomycetidae</taxon>
        <taxon>Sordariales</taxon>
        <taxon>Lasiosphaeriaceae</taxon>
        <taxon>Bombardia</taxon>
    </lineage>
</organism>
<evidence type="ECO:0000256" key="10">
    <source>
        <dbReference type="ARBA" id="ARBA00069760"/>
    </source>
</evidence>
<evidence type="ECO:0000256" key="1">
    <source>
        <dbReference type="ARBA" id="ARBA00004305"/>
    </source>
</evidence>
<dbReference type="Gene3D" id="1.10.240.10">
    <property type="entry name" value="Tyrosyl-Transfer RNA Synthetase"/>
    <property type="match status" value="1"/>
</dbReference>
<dbReference type="Gene3D" id="3.40.50.620">
    <property type="entry name" value="HUPs"/>
    <property type="match status" value="1"/>
</dbReference>
<dbReference type="PANTHER" id="PTHR43766">
    <property type="entry name" value="TRYPTOPHAN--TRNA LIGASE, MITOCHONDRIAL"/>
    <property type="match status" value="1"/>
</dbReference>
<dbReference type="InterPro" id="IPR014729">
    <property type="entry name" value="Rossmann-like_a/b/a_fold"/>
</dbReference>
<comment type="caution">
    <text evidence="12">The sequence shown here is derived from an EMBL/GenBank/DDBJ whole genome shotgun (WGS) entry which is preliminary data.</text>
</comment>
<dbReference type="InterPro" id="IPR050203">
    <property type="entry name" value="Trp-tRNA_synthetase"/>
</dbReference>
<dbReference type="GO" id="GO:0005759">
    <property type="term" value="C:mitochondrial matrix"/>
    <property type="evidence" value="ECO:0007669"/>
    <property type="project" value="UniProtKB-SubCell"/>
</dbReference>
<protein>
    <recommendedName>
        <fullName evidence="10">Tryptophan--tRNA ligase, mitochondrial</fullName>
        <ecNumber evidence="3">6.1.1.2</ecNumber>
    </recommendedName>
    <alternativeName>
        <fullName evidence="9">Tryptophanyl-tRNA synthetase</fullName>
    </alternativeName>
</protein>
<evidence type="ECO:0000256" key="3">
    <source>
        <dbReference type="ARBA" id="ARBA00013161"/>
    </source>
</evidence>
<dbReference type="GO" id="GO:0004830">
    <property type="term" value="F:tryptophan-tRNA ligase activity"/>
    <property type="evidence" value="ECO:0007669"/>
    <property type="project" value="UniProtKB-EC"/>
</dbReference>
<dbReference type="FunFam" id="1.10.240.10:FF:000002">
    <property type="entry name" value="Tryptophan--tRNA ligase"/>
    <property type="match status" value="1"/>
</dbReference>
<keyword evidence="4 11" id="KW-0436">Ligase</keyword>
<dbReference type="FunFam" id="3.40.50.620:FF:000082">
    <property type="entry name" value="MSW1p Mitochondrial tryptophanyl-tRNA synthetase"/>
    <property type="match status" value="1"/>
</dbReference>
<keyword evidence="13" id="KW-1185">Reference proteome</keyword>
<evidence type="ECO:0000256" key="5">
    <source>
        <dbReference type="ARBA" id="ARBA00022741"/>
    </source>
</evidence>
<dbReference type="InterPro" id="IPR002305">
    <property type="entry name" value="aa-tRNA-synth_Ic"/>
</dbReference>
<evidence type="ECO:0000256" key="6">
    <source>
        <dbReference type="ARBA" id="ARBA00022840"/>
    </source>
</evidence>
<comment type="subcellular location">
    <subcellularLocation>
        <location evidence="1">Mitochondrion matrix</location>
    </subcellularLocation>
</comment>
<dbReference type="Proteomes" id="UP001174934">
    <property type="component" value="Unassembled WGS sequence"/>
</dbReference>
<keyword evidence="6 11" id="KW-0067">ATP-binding</keyword>
<evidence type="ECO:0000256" key="7">
    <source>
        <dbReference type="ARBA" id="ARBA00022917"/>
    </source>
</evidence>
<evidence type="ECO:0000313" key="12">
    <source>
        <dbReference type="EMBL" id="KAK0629822.1"/>
    </source>
</evidence>
<name>A0AA39X9I3_9PEZI</name>
<dbReference type="CDD" id="cd00806">
    <property type="entry name" value="TrpRS_core"/>
    <property type="match status" value="1"/>
</dbReference>